<gene>
    <name evidence="5" type="ORF">Dfulv_34690</name>
</gene>
<dbReference type="SUPFAM" id="SSF51905">
    <property type="entry name" value="FAD/NAD(P)-binding domain"/>
    <property type="match status" value="1"/>
</dbReference>
<evidence type="ECO:0000256" key="3">
    <source>
        <dbReference type="ARBA" id="ARBA00040298"/>
    </source>
</evidence>
<evidence type="ECO:0000256" key="2">
    <source>
        <dbReference type="ARBA" id="ARBA00038825"/>
    </source>
</evidence>
<name>A0ABY5VR81_9ACTN</name>
<dbReference type="InterPro" id="IPR002937">
    <property type="entry name" value="Amino_oxidase"/>
</dbReference>
<evidence type="ECO:0000256" key="1">
    <source>
        <dbReference type="ARBA" id="ARBA00037217"/>
    </source>
</evidence>
<accession>A0ABY5VR81</accession>
<evidence type="ECO:0000259" key="4">
    <source>
        <dbReference type="Pfam" id="PF01593"/>
    </source>
</evidence>
<evidence type="ECO:0000313" key="6">
    <source>
        <dbReference type="Proteomes" id="UP001059617"/>
    </source>
</evidence>
<reference evidence="5" key="2">
    <citation type="submission" date="2022-09" db="EMBL/GenBank/DDBJ databases">
        <title>Biosynthetic gene clusters of Dactylosporangioum fulvum.</title>
        <authorList>
            <person name="Caradec T."/>
        </authorList>
    </citation>
    <scope>NUCLEOTIDE SEQUENCE</scope>
    <source>
        <strain evidence="5">NRRL B-16292</strain>
    </source>
</reference>
<organism evidence="5 6">
    <name type="scientific">Dactylosporangium fulvum</name>
    <dbReference type="NCBI Taxonomy" id="53359"/>
    <lineage>
        <taxon>Bacteria</taxon>
        <taxon>Bacillati</taxon>
        <taxon>Actinomycetota</taxon>
        <taxon>Actinomycetes</taxon>
        <taxon>Micromonosporales</taxon>
        <taxon>Micromonosporaceae</taxon>
        <taxon>Dactylosporangium</taxon>
    </lineage>
</organism>
<sequence length="537" mass="57742">MSGGEYDVAIIGGGHNGLVAGAYLAKAGLRTVILEQRDIAGGLTAPVEYFPGYTASITNSPGSLEPRIVAELGLADFGLRFVRPDPSLTYPFPGGTGFVGWRDRGRSLDQIAKFSRRDAERYYPFFAYLEEFAARLRANIFEAPPPFATVIGDIADARGEEMLSKIMFGSIQDLLDEWFESDEVKALIASVAIVANLAGPQSPGTVMRLLARPLSVRSAATIGVDDPRRQVLRGSTGIPIGGMGAIAVAMTRAFTAAGGQLRLGARVAQLVTEEGRVRAAVTTSGDEFRARIVLSNVNPMTTLLDLLPPDALPDEVRNRAARLPLRGSAFKVGLALDGIPRFAMAADDTEAELLAGCQFRIAPSLEYMERAFDDAKYGRPSHGPMLWGLTPSVSDPSVTPEGRHVMSVNVFHAPYDLVGTTWEQERGRFGMRCIDVLSEYIPNLKEIITDVRFWSPVDLESEYGLLRGNITHGDTLPAQMFSFRPLPGMADYRTPVRGLYLCGAGSWPGGSVTGVPGRNASMAVLADLAGNDGEASK</sequence>
<dbReference type="InterPro" id="IPR036188">
    <property type="entry name" value="FAD/NAD-bd_sf"/>
</dbReference>
<dbReference type="PANTHER" id="PTHR10668">
    <property type="entry name" value="PHYTOENE DEHYDROGENASE"/>
    <property type="match status" value="1"/>
</dbReference>
<reference evidence="5" key="1">
    <citation type="submission" date="2021-04" db="EMBL/GenBank/DDBJ databases">
        <authorList>
            <person name="Hartkoorn R.C."/>
            <person name="Beaudoing E."/>
            <person name="Hot D."/>
        </authorList>
    </citation>
    <scope>NUCLEOTIDE SEQUENCE</scope>
    <source>
        <strain evidence="5">NRRL B-16292</strain>
    </source>
</reference>
<feature type="domain" description="Amine oxidase" evidence="4">
    <location>
        <begin position="17"/>
        <end position="340"/>
    </location>
</feature>
<dbReference type="RefSeq" id="WP_259858041.1">
    <property type="nucleotide sequence ID" value="NZ_BAAAST010000007.1"/>
</dbReference>
<dbReference type="Gene3D" id="3.50.50.60">
    <property type="entry name" value="FAD/NAD(P)-binding domain"/>
    <property type="match status" value="2"/>
</dbReference>
<comment type="subunit">
    <text evidence="2">Interacts with COX5B; this interaction may contribute to localize PYROXD2 to the inner face of the inner mitochondrial membrane.</text>
</comment>
<proteinExistence type="predicted"/>
<comment type="function">
    <text evidence="1">Probable oxidoreductase that may play a role as regulator of mitochondrial function.</text>
</comment>
<keyword evidence="6" id="KW-1185">Reference proteome</keyword>
<dbReference type="Proteomes" id="UP001059617">
    <property type="component" value="Chromosome"/>
</dbReference>
<dbReference type="PANTHER" id="PTHR10668:SF103">
    <property type="entry name" value="PYRIDINE NUCLEOTIDE-DISULFIDE OXIDOREDUCTASE DOMAIN-CONTAINING PROTEIN 2"/>
    <property type="match status" value="1"/>
</dbReference>
<protein>
    <recommendedName>
        <fullName evidence="3">Pyridine nucleotide-disulfide oxidoreductase domain-containing protein 2</fullName>
    </recommendedName>
</protein>
<dbReference type="EMBL" id="CP073720">
    <property type="protein sequence ID" value="UWP80283.1"/>
    <property type="molecule type" value="Genomic_DNA"/>
</dbReference>
<evidence type="ECO:0000313" key="5">
    <source>
        <dbReference type="EMBL" id="UWP80283.1"/>
    </source>
</evidence>
<dbReference type="Pfam" id="PF01593">
    <property type="entry name" value="Amino_oxidase"/>
    <property type="match status" value="1"/>
</dbReference>